<gene>
    <name evidence="1" type="ORF">LCGC14_0930050</name>
</gene>
<dbReference type="AlphaFoldDB" id="A0A0F9NN88"/>
<comment type="caution">
    <text evidence="1">The sequence shown here is derived from an EMBL/GenBank/DDBJ whole genome shotgun (WGS) entry which is preliminary data.</text>
</comment>
<protein>
    <submittedName>
        <fullName evidence="1">Uncharacterized protein</fullName>
    </submittedName>
</protein>
<sequence length="317" mass="34008">MTLQPLIHRGRKGAYETFEVGSTLMMRGSLVVNDTGTLYFGTDLDIGVAWDGAALGFLPVLDDQGSINIGDGTSDIDFKVFLGDVNNYVQFDVGSKKMYFFRTPAGENDRTFHLDLEPTGPEMRRGAISIDIWRTADMATWAGSPDTGIKIQLDCVATNSDGSGAVRSIDTTARNRGADISWIHGIHAGVRNDSGSNCYEIVGLSTRVENYGVLNTQCMGLDVNMSIESDDGGGSKTGILVRNTDLSAQTAVDEVIKISHTSTNGFVNLINFAGASGESIASGSLKNSDDADIKADARIKIVWNSNTYYLAAYDTVV</sequence>
<dbReference type="EMBL" id="LAZR01003190">
    <property type="protein sequence ID" value="KKN20980.1"/>
    <property type="molecule type" value="Genomic_DNA"/>
</dbReference>
<reference evidence="1" key="1">
    <citation type="journal article" date="2015" name="Nature">
        <title>Complex archaea that bridge the gap between prokaryotes and eukaryotes.</title>
        <authorList>
            <person name="Spang A."/>
            <person name="Saw J.H."/>
            <person name="Jorgensen S.L."/>
            <person name="Zaremba-Niedzwiedzka K."/>
            <person name="Martijn J."/>
            <person name="Lind A.E."/>
            <person name="van Eijk R."/>
            <person name="Schleper C."/>
            <person name="Guy L."/>
            <person name="Ettema T.J."/>
        </authorList>
    </citation>
    <scope>NUCLEOTIDE SEQUENCE</scope>
</reference>
<accession>A0A0F9NN88</accession>
<name>A0A0F9NN88_9ZZZZ</name>
<organism evidence="1">
    <name type="scientific">marine sediment metagenome</name>
    <dbReference type="NCBI Taxonomy" id="412755"/>
    <lineage>
        <taxon>unclassified sequences</taxon>
        <taxon>metagenomes</taxon>
        <taxon>ecological metagenomes</taxon>
    </lineage>
</organism>
<proteinExistence type="predicted"/>
<evidence type="ECO:0000313" key="1">
    <source>
        <dbReference type="EMBL" id="KKN20980.1"/>
    </source>
</evidence>